<keyword evidence="2" id="KW-0540">Nuclease</keyword>
<gene>
    <name evidence="2" type="primary">orf161</name>
</gene>
<dbReference type="EMBL" id="MW538937">
    <property type="protein sequence ID" value="UBU98564.1"/>
    <property type="molecule type" value="Genomic_DNA"/>
</dbReference>
<sequence>MSNTNTNRNNQQIKISASLFSEDKVVSSESLDMESTLVEIAPVYPNKPVKIYHNALESKKEIYRDFNGQSVVYMWFNRITGKVYIESTIDGGKRFRGYFQTALLKVRSQIYASISKYGHQPFSLAILEVCGPTGSVSKEDYLARELFYIDWGLLKTMELKY</sequence>
<dbReference type="PROSITE" id="PS50164">
    <property type="entry name" value="GIY_YIG"/>
    <property type="match status" value="1"/>
</dbReference>
<dbReference type="RefSeq" id="YP_010218727.1">
    <property type="nucleotide sequence ID" value="NC_058917.1"/>
</dbReference>
<organism evidence="2">
    <name type="scientific">Morchella brunnea</name>
    <dbReference type="NCBI Taxonomy" id="1174671"/>
    <lineage>
        <taxon>Eukaryota</taxon>
        <taxon>Fungi</taxon>
        <taxon>Dikarya</taxon>
        <taxon>Ascomycota</taxon>
        <taxon>Pezizomycotina</taxon>
        <taxon>Pezizomycetes</taxon>
        <taxon>Pezizales</taxon>
        <taxon>Morchellaceae</taxon>
        <taxon>Morchella</taxon>
    </lineage>
</organism>
<name>A0A8K1I843_9PEZI</name>
<keyword evidence="2" id="KW-0496">Mitochondrion</keyword>
<dbReference type="SUPFAM" id="SSF82771">
    <property type="entry name" value="GIY-YIG endonuclease"/>
    <property type="match status" value="1"/>
</dbReference>
<dbReference type="GeneID" id="68665224"/>
<keyword evidence="2" id="KW-0378">Hydrolase</keyword>
<geneLocation type="mitochondrion" evidence="2"/>
<dbReference type="Pfam" id="PF01541">
    <property type="entry name" value="GIY-YIG"/>
    <property type="match status" value="1"/>
</dbReference>
<evidence type="ECO:0000313" key="2">
    <source>
        <dbReference type="EMBL" id="UBU98564.1"/>
    </source>
</evidence>
<dbReference type="SMART" id="SM00465">
    <property type="entry name" value="GIYc"/>
    <property type="match status" value="1"/>
</dbReference>
<proteinExistence type="predicted"/>
<dbReference type="Gene3D" id="3.40.1440.10">
    <property type="entry name" value="GIY-YIG endonuclease"/>
    <property type="match status" value="1"/>
</dbReference>
<dbReference type="InterPro" id="IPR000305">
    <property type="entry name" value="GIY-YIG_endonuc"/>
</dbReference>
<dbReference type="AlphaFoldDB" id="A0A8K1I843"/>
<evidence type="ECO:0000259" key="1">
    <source>
        <dbReference type="PROSITE" id="PS50164"/>
    </source>
</evidence>
<accession>A0A8K1I843</accession>
<protein>
    <submittedName>
        <fullName evidence="2">GIY-YIG endonuclease</fullName>
    </submittedName>
</protein>
<keyword evidence="2" id="KW-0255">Endonuclease</keyword>
<reference evidence="2" key="1">
    <citation type="submission" date="2021-01" db="EMBL/GenBank/DDBJ databases">
        <authorList>
            <person name="Sun H.-H."/>
            <person name="Zhang S."/>
            <person name="Zhang Y.-J."/>
        </authorList>
    </citation>
    <scope>NUCLEOTIDE SEQUENCE</scope>
    <source>
        <strain evidence="2">CMM1</strain>
    </source>
</reference>
<dbReference type="GO" id="GO:0004519">
    <property type="term" value="F:endonuclease activity"/>
    <property type="evidence" value="ECO:0007669"/>
    <property type="project" value="UniProtKB-KW"/>
</dbReference>
<feature type="domain" description="GIY-YIG" evidence="1">
    <location>
        <begin position="68"/>
        <end position="160"/>
    </location>
</feature>
<dbReference type="InterPro" id="IPR035901">
    <property type="entry name" value="GIY-YIG_endonuc_sf"/>
</dbReference>